<dbReference type="Gene3D" id="1.20.58.60">
    <property type="match status" value="1"/>
</dbReference>
<gene>
    <name evidence="2" type="ORF">JXQ802_LOCUS39027</name>
    <name evidence="1" type="ORF">RFH988_LOCUS28239</name>
</gene>
<dbReference type="EMBL" id="CAJNOL010002214">
    <property type="protein sequence ID" value="CAF1476066.1"/>
    <property type="molecule type" value="Genomic_DNA"/>
</dbReference>
<evidence type="ECO:0000313" key="3">
    <source>
        <dbReference type="Proteomes" id="UP000663870"/>
    </source>
</evidence>
<evidence type="ECO:0000313" key="1">
    <source>
        <dbReference type="EMBL" id="CAF1272001.1"/>
    </source>
</evidence>
<evidence type="ECO:0000313" key="4">
    <source>
        <dbReference type="Proteomes" id="UP000663882"/>
    </source>
</evidence>
<dbReference type="Proteomes" id="UP000663882">
    <property type="component" value="Unassembled WGS sequence"/>
</dbReference>
<protein>
    <submittedName>
        <fullName evidence="1">Uncharacterized protein</fullName>
    </submittedName>
</protein>
<comment type="caution">
    <text evidence="1">The sequence shown here is derived from an EMBL/GenBank/DDBJ whole genome shotgun (WGS) entry which is preliminary data.</text>
</comment>
<dbReference type="OrthoDB" id="5865767at2759"/>
<evidence type="ECO:0000313" key="2">
    <source>
        <dbReference type="EMBL" id="CAF1476066.1"/>
    </source>
</evidence>
<dbReference type="EMBL" id="CAJNOO010002481">
    <property type="protein sequence ID" value="CAF1272001.1"/>
    <property type="molecule type" value="Genomic_DNA"/>
</dbReference>
<dbReference type="AlphaFoldDB" id="A0A815BUF3"/>
<proteinExistence type="predicted"/>
<name>A0A815BUF3_9BILA</name>
<keyword evidence="3" id="KW-1185">Reference proteome</keyword>
<sequence>MWMDEMIRQMDNSLKRCDVSGVDLLMNNHQSLKVEIDVRQENFTMCINLDESLEKYQAKATDAPTDTNAAIDTSASIDTNAPIHRNVPIDTNAPINTDSH</sequence>
<dbReference type="Proteomes" id="UP000663870">
    <property type="component" value="Unassembled WGS sequence"/>
</dbReference>
<dbReference type="SUPFAM" id="SSF46966">
    <property type="entry name" value="Spectrin repeat"/>
    <property type="match status" value="1"/>
</dbReference>
<accession>A0A815BUF3</accession>
<organism evidence="1 4">
    <name type="scientific">Rotaria sordida</name>
    <dbReference type="NCBI Taxonomy" id="392033"/>
    <lineage>
        <taxon>Eukaryota</taxon>
        <taxon>Metazoa</taxon>
        <taxon>Spiralia</taxon>
        <taxon>Gnathifera</taxon>
        <taxon>Rotifera</taxon>
        <taxon>Eurotatoria</taxon>
        <taxon>Bdelloidea</taxon>
        <taxon>Philodinida</taxon>
        <taxon>Philodinidae</taxon>
        <taxon>Rotaria</taxon>
    </lineage>
</organism>
<reference evidence="1" key="1">
    <citation type="submission" date="2021-02" db="EMBL/GenBank/DDBJ databases">
        <authorList>
            <person name="Nowell W R."/>
        </authorList>
    </citation>
    <scope>NUCLEOTIDE SEQUENCE</scope>
</reference>